<organism evidence="2 3">
    <name type="scientific">Micavibrio aeruginosavorus (strain ARL-13)</name>
    <dbReference type="NCBI Taxonomy" id="856793"/>
    <lineage>
        <taxon>Bacteria</taxon>
        <taxon>Pseudomonadati</taxon>
        <taxon>Bdellovibrionota</taxon>
        <taxon>Bdellovibrionia</taxon>
        <taxon>Bdellovibrionales</taxon>
        <taxon>Pseudobdellovibrionaceae</taxon>
        <taxon>Micavibrio</taxon>
    </lineage>
</organism>
<protein>
    <recommendedName>
        <fullName evidence="4">Tellurium resistance protein TerA</fullName>
    </recommendedName>
</protein>
<dbReference type="Gene3D" id="2.60.60.30">
    <property type="entry name" value="sav2460 like domains"/>
    <property type="match status" value="1"/>
</dbReference>
<feature type="compositionally biased region" description="Polar residues" evidence="1">
    <location>
        <begin position="1"/>
        <end position="20"/>
    </location>
</feature>
<dbReference type="RefSeq" id="WP_014101772.1">
    <property type="nucleotide sequence ID" value="NC_016026.1"/>
</dbReference>
<dbReference type="EMBL" id="CP002382">
    <property type="protein sequence ID" value="AEP08549.1"/>
    <property type="molecule type" value="Genomic_DNA"/>
</dbReference>
<dbReference type="eggNOG" id="COG4110">
    <property type="taxonomic scope" value="Bacteria"/>
</dbReference>
<dbReference type="Proteomes" id="UP000009286">
    <property type="component" value="Chromosome"/>
</dbReference>
<dbReference type="InterPro" id="IPR003325">
    <property type="entry name" value="TerD"/>
</dbReference>
<dbReference type="OrthoDB" id="570928at2"/>
<dbReference type="AlphaFoldDB" id="G2KP41"/>
<sequence>MSREQLSQDSLSEATRSRASFSGHGNAKGAAGYRVPSTDPDCEFLSQAGQMSVINPREGGFPKIRIGAAWDNIQVQQAGFFSRLLKKMSKQGVDVDLGCLYELHDGRRGAIQSFGDLYGAYNDAPFVHHTGDERTGDKDGLDEIIEINGARWGEVKRILAYVYIYHGAPDWDAIRPQVQLLIPGETPMIVTPRVDRNDLSVCAVAMFENRENGIRITNHTEYFPGHAEMDRAFGFGLEWEGGSK</sequence>
<evidence type="ECO:0000313" key="2">
    <source>
        <dbReference type="EMBL" id="AEP08549.1"/>
    </source>
</evidence>
<feature type="region of interest" description="Disordered" evidence="1">
    <location>
        <begin position="1"/>
        <end position="34"/>
    </location>
</feature>
<accession>G2KP41</accession>
<dbReference type="STRING" id="856793.MICA_203"/>
<dbReference type="KEGG" id="mai:MICA_203"/>
<keyword evidence="3" id="KW-1185">Reference proteome</keyword>
<name>G2KP41_MICAA</name>
<proteinExistence type="predicted"/>
<reference evidence="2 3" key="1">
    <citation type="journal article" date="2011" name="BMC Genomics">
        <title>Genomic insights into an obligate epibiotic bacterial predator: Micavibrio aeruginosavorus ARL-13.</title>
        <authorList>
            <person name="Wang Z."/>
            <person name="Kadouri D."/>
            <person name="Wu M."/>
        </authorList>
    </citation>
    <scope>NUCLEOTIDE SEQUENCE [LARGE SCALE GENOMIC DNA]</scope>
    <source>
        <strain evidence="2 3">ARL-13</strain>
    </source>
</reference>
<evidence type="ECO:0000256" key="1">
    <source>
        <dbReference type="SAM" id="MobiDB-lite"/>
    </source>
</evidence>
<gene>
    <name evidence="2" type="ordered locus">MICA_203</name>
</gene>
<dbReference type="CDD" id="cd06974">
    <property type="entry name" value="TerD_like"/>
    <property type="match status" value="1"/>
</dbReference>
<evidence type="ECO:0000313" key="3">
    <source>
        <dbReference type="Proteomes" id="UP000009286"/>
    </source>
</evidence>
<dbReference type="HOGENOM" id="CLU_091689_0_0_5"/>
<evidence type="ECO:0008006" key="4">
    <source>
        <dbReference type="Google" id="ProtNLM"/>
    </source>
</evidence>